<name>A0A7W6KR38_9HYPH</name>
<evidence type="ECO:0000313" key="1">
    <source>
        <dbReference type="EMBL" id="MBB4124550.1"/>
    </source>
</evidence>
<comment type="caution">
    <text evidence="1">The sequence shown here is derived from an EMBL/GenBank/DDBJ whole genome shotgun (WGS) entry which is preliminary data.</text>
</comment>
<organism evidence="1 2">
    <name type="scientific">Martelella radicis</name>
    <dbReference type="NCBI Taxonomy" id="1397476"/>
    <lineage>
        <taxon>Bacteria</taxon>
        <taxon>Pseudomonadati</taxon>
        <taxon>Pseudomonadota</taxon>
        <taxon>Alphaproteobacteria</taxon>
        <taxon>Hyphomicrobiales</taxon>
        <taxon>Aurantimonadaceae</taxon>
        <taxon>Martelella</taxon>
    </lineage>
</organism>
<keyword evidence="2" id="KW-1185">Reference proteome</keyword>
<accession>A0A7W6KR38</accession>
<sequence length="68" mass="6880">MSALKAAIIGAGSAGFAETMLERIVEAKGLPTRVTAADARRKAPEGALGDLSRASFNASGGRLSLHLA</sequence>
<reference evidence="1 2" key="1">
    <citation type="submission" date="2020-08" db="EMBL/GenBank/DDBJ databases">
        <title>Genomic Encyclopedia of Type Strains, Phase IV (KMG-IV): sequencing the most valuable type-strain genomes for metagenomic binning, comparative biology and taxonomic classification.</title>
        <authorList>
            <person name="Goeker M."/>
        </authorList>
    </citation>
    <scope>NUCLEOTIDE SEQUENCE [LARGE SCALE GENOMIC DNA]</scope>
    <source>
        <strain evidence="1 2">DSM 28101</strain>
    </source>
</reference>
<dbReference type="EMBL" id="JACIDZ010000025">
    <property type="protein sequence ID" value="MBB4124550.1"/>
    <property type="molecule type" value="Genomic_DNA"/>
</dbReference>
<proteinExistence type="predicted"/>
<evidence type="ECO:0000313" key="2">
    <source>
        <dbReference type="Proteomes" id="UP000530571"/>
    </source>
</evidence>
<dbReference type="AlphaFoldDB" id="A0A7W6KR38"/>
<dbReference type="Proteomes" id="UP000530571">
    <property type="component" value="Unassembled WGS sequence"/>
</dbReference>
<gene>
    <name evidence="1" type="ORF">GGR30_004510</name>
</gene>
<protein>
    <submittedName>
        <fullName evidence="1">Alpha-galactosidase/6-phospho-beta-glucosidase family protein</fullName>
    </submittedName>
</protein>